<name>A0A9D4LS19_DREPO</name>
<keyword evidence="3" id="KW-1185">Reference proteome</keyword>
<evidence type="ECO:0008006" key="4">
    <source>
        <dbReference type="Google" id="ProtNLM"/>
    </source>
</evidence>
<reference evidence="2" key="1">
    <citation type="journal article" date="2019" name="bioRxiv">
        <title>The Genome of the Zebra Mussel, Dreissena polymorpha: A Resource for Invasive Species Research.</title>
        <authorList>
            <person name="McCartney M.A."/>
            <person name="Auch B."/>
            <person name="Kono T."/>
            <person name="Mallez S."/>
            <person name="Zhang Y."/>
            <person name="Obille A."/>
            <person name="Becker A."/>
            <person name="Abrahante J.E."/>
            <person name="Garbe J."/>
            <person name="Badalamenti J.P."/>
            <person name="Herman A."/>
            <person name="Mangelson H."/>
            <person name="Liachko I."/>
            <person name="Sullivan S."/>
            <person name="Sone E.D."/>
            <person name="Koren S."/>
            <person name="Silverstein K.A.T."/>
            <person name="Beckman K.B."/>
            <person name="Gohl D.M."/>
        </authorList>
    </citation>
    <scope>NUCLEOTIDE SEQUENCE</scope>
    <source>
        <strain evidence="2">Duluth1</strain>
        <tissue evidence="2">Whole animal</tissue>
    </source>
</reference>
<organism evidence="2 3">
    <name type="scientific">Dreissena polymorpha</name>
    <name type="common">Zebra mussel</name>
    <name type="synonym">Mytilus polymorpha</name>
    <dbReference type="NCBI Taxonomy" id="45954"/>
    <lineage>
        <taxon>Eukaryota</taxon>
        <taxon>Metazoa</taxon>
        <taxon>Spiralia</taxon>
        <taxon>Lophotrochozoa</taxon>
        <taxon>Mollusca</taxon>
        <taxon>Bivalvia</taxon>
        <taxon>Autobranchia</taxon>
        <taxon>Heteroconchia</taxon>
        <taxon>Euheterodonta</taxon>
        <taxon>Imparidentia</taxon>
        <taxon>Neoheterodontei</taxon>
        <taxon>Myida</taxon>
        <taxon>Dreissenoidea</taxon>
        <taxon>Dreissenidae</taxon>
        <taxon>Dreissena</taxon>
    </lineage>
</organism>
<feature type="transmembrane region" description="Helical" evidence="1">
    <location>
        <begin position="43"/>
        <end position="62"/>
    </location>
</feature>
<dbReference type="InterPro" id="IPR010721">
    <property type="entry name" value="UstE-like"/>
</dbReference>
<dbReference type="EMBL" id="JAIWYP010000002">
    <property type="protein sequence ID" value="KAH3862758.1"/>
    <property type="molecule type" value="Genomic_DNA"/>
</dbReference>
<dbReference type="PANTHER" id="PTHR32251:SF15">
    <property type="entry name" value="3-OXO-5-ALPHA-STEROID 4-DEHYDROGENASE (DUF1295)"/>
    <property type="match status" value="1"/>
</dbReference>
<gene>
    <name evidence="2" type="ORF">DPMN_025732</name>
</gene>
<protein>
    <recommendedName>
        <fullName evidence="4">Steroid 5-alpha reductase C-terminal domain-containing protein</fullName>
    </recommendedName>
</protein>
<dbReference type="Pfam" id="PF06966">
    <property type="entry name" value="DUF1295"/>
    <property type="match status" value="1"/>
</dbReference>
<sequence>MIFLCSGLWKVSRHPNYFGEILLWIGIFIISTSVLSYGEWAVVLSPIFISVILLFLSGIPLLEKKADERFRN</sequence>
<dbReference type="GO" id="GO:0016020">
    <property type="term" value="C:membrane"/>
    <property type="evidence" value="ECO:0007669"/>
    <property type="project" value="TreeGrafter"/>
</dbReference>
<evidence type="ECO:0000313" key="2">
    <source>
        <dbReference type="EMBL" id="KAH3862758.1"/>
    </source>
</evidence>
<dbReference type="AlphaFoldDB" id="A0A9D4LS19"/>
<comment type="caution">
    <text evidence="2">The sequence shown here is derived from an EMBL/GenBank/DDBJ whole genome shotgun (WGS) entry which is preliminary data.</text>
</comment>
<reference evidence="2" key="2">
    <citation type="submission" date="2020-11" db="EMBL/GenBank/DDBJ databases">
        <authorList>
            <person name="McCartney M.A."/>
            <person name="Auch B."/>
            <person name="Kono T."/>
            <person name="Mallez S."/>
            <person name="Becker A."/>
            <person name="Gohl D.M."/>
            <person name="Silverstein K.A.T."/>
            <person name="Koren S."/>
            <person name="Bechman K.B."/>
            <person name="Herman A."/>
            <person name="Abrahante J.E."/>
            <person name="Garbe J."/>
        </authorList>
    </citation>
    <scope>NUCLEOTIDE SEQUENCE</scope>
    <source>
        <strain evidence="2">Duluth1</strain>
        <tissue evidence="2">Whole animal</tissue>
    </source>
</reference>
<keyword evidence="1" id="KW-1133">Transmembrane helix</keyword>
<dbReference type="Proteomes" id="UP000828390">
    <property type="component" value="Unassembled WGS sequence"/>
</dbReference>
<accession>A0A9D4LS19</accession>
<proteinExistence type="predicted"/>
<feature type="transmembrane region" description="Helical" evidence="1">
    <location>
        <begin position="21"/>
        <end position="37"/>
    </location>
</feature>
<evidence type="ECO:0000313" key="3">
    <source>
        <dbReference type="Proteomes" id="UP000828390"/>
    </source>
</evidence>
<evidence type="ECO:0000256" key="1">
    <source>
        <dbReference type="SAM" id="Phobius"/>
    </source>
</evidence>
<keyword evidence="1" id="KW-0812">Transmembrane</keyword>
<dbReference type="PROSITE" id="PS50244">
    <property type="entry name" value="S5A_REDUCTASE"/>
    <property type="match status" value="1"/>
</dbReference>
<dbReference type="Gene3D" id="1.20.120.1630">
    <property type="match status" value="1"/>
</dbReference>
<keyword evidence="1" id="KW-0472">Membrane</keyword>
<dbReference type="PANTHER" id="PTHR32251">
    <property type="entry name" value="3-OXO-5-ALPHA-STEROID 4-DEHYDROGENASE"/>
    <property type="match status" value="1"/>
</dbReference>